<accession>A0ABD5VNP9</accession>
<dbReference type="PANTHER" id="PTHR43441:SF2">
    <property type="entry name" value="FAMILY ACETYLTRANSFERASE, PUTATIVE (AFU_ORTHOLOGUE AFUA_7G00850)-RELATED"/>
    <property type="match status" value="1"/>
</dbReference>
<reference evidence="2 3" key="1">
    <citation type="journal article" date="2019" name="Int. J. Syst. Evol. Microbiol.">
        <title>The Global Catalogue of Microorganisms (GCM) 10K type strain sequencing project: providing services to taxonomists for standard genome sequencing and annotation.</title>
        <authorList>
            <consortium name="The Broad Institute Genomics Platform"/>
            <consortium name="The Broad Institute Genome Sequencing Center for Infectious Disease"/>
            <person name="Wu L."/>
            <person name="Ma J."/>
        </authorList>
    </citation>
    <scope>NUCLEOTIDE SEQUENCE [LARGE SCALE GENOMIC DNA]</scope>
    <source>
        <strain evidence="2 3">GX26</strain>
    </source>
</reference>
<gene>
    <name evidence="2" type="ORF">ACFQGB_21325</name>
</gene>
<dbReference type="AlphaFoldDB" id="A0ABD5VNP9"/>
<name>A0ABD5VNP9_9EURY</name>
<proteinExistence type="predicted"/>
<dbReference type="PANTHER" id="PTHR43441">
    <property type="entry name" value="RIBOSOMAL-PROTEIN-SERINE ACETYLTRANSFERASE"/>
    <property type="match status" value="1"/>
</dbReference>
<dbReference type="PROSITE" id="PS51186">
    <property type="entry name" value="GNAT"/>
    <property type="match status" value="1"/>
</dbReference>
<evidence type="ECO:0000259" key="1">
    <source>
        <dbReference type="PROSITE" id="PS51186"/>
    </source>
</evidence>
<evidence type="ECO:0000313" key="3">
    <source>
        <dbReference type="Proteomes" id="UP001596395"/>
    </source>
</evidence>
<dbReference type="Gene3D" id="3.40.630.30">
    <property type="match status" value="1"/>
</dbReference>
<dbReference type="Pfam" id="PF13302">
    <property type="entry name" value="Acetyltransf_3"/>
    <property type="match status" value="1"/>
</dbReference>
<dbReference type="InterPro" id="IPR051908">
    <property type="entry name" value="Ribosomal_N-acetyltransferase"/>
</dbReference>
<dbReference type="InterPro" id="IPR000182">
    <property type="entry name" value="GNAT_dom"/>
</dbReference>
<dbReference type="SUPFAM" id="SSF55729">
    <property type="entry name" value="Acyl-CoA N-acyltransferases (Nat)"/>
    <property type="match status" value="1"/>
</dbReference>
<dbReference type="RefSeq" id="WP_336352339.1">
    <property type="nucleotide sequence ID" value="NZ_JAZAQL010000006.1"/>
</dbReference>
<keyword evidence="3" id="KW-1185">Reference proteome</keyword>
<dbReference type="InterPro" id="IPR016181">
    <property type="entry name" value="Acyl_CoA_acyltransferase"/>
</dbReference>
<protein>
    <submittedName>
        <fullName evidence="2">GNAT family protein</fullName>
    </submittedName>
</protein>
<organism evidence="2 3">
    <name type="scientific">Halorubellus litoreus</name>
    <dbReference type="NCBI Taxonomy" id="755308"/>
    <lineage>
        <taxon>Archaea</taxon>
        <taxon>Methanobacteriati</taxon>
        <taxon>Methanobacteriota</taxon>
        <taxon>Stenosarchaea group</taxon>
        <taxon>Halobacteria</taxon>
        <taxon>Halobacteriales</taxon>
        <taxon>Halorubellaceae</taxon>
        <taxon>Halorubellus</taxon>
    </lineage>
</organism>
<feature type="domain" description="N-acetyltransferase" evidence="1">
    <location>
        <begin position="31"/>
        <end position="189"/>
    </location>
</feature>
<evidence type="ECO:0000313" key="2">
    <source>
        <dbReference type="EMBL" id="MFC6955413.1"/>
    </source>
</evidence>
<sequence>MTDLFPRVFETERLRFERIHPETLDARDLYPHVREDSGIADATRFMTWDPHEHPKETMEYVQHTGEANDAADSGNYALYPKASEPGGGEFAGNAGLGADWERRSAELGIWLRKPFWGRGYSGERADAFVELAFARLDLDLVTVTVVDDNDRSVRAIEKYVDRWGGSHDGYFRHLRPHGDDPVNLHRYAIARADYESAGVDVDLAVVDE</sequence>
<dbReference type="EMBL" id="JBHSXN010000006">
    <property type="protein sequence ID" value="MFC6955413.1"/>
    <property type="molecule type" value="Genomic_DNA"/>
</dbReference>
<dbReference type="Proteomes" id="UP001596395">
    <property type="component" value="Unassembled WGS sequence"/>
</dbReference>
<comment type="caution">
    <text evidence="2">The sequence shown here is derived from an EMBL/GenBank/DDBJ whole genome shotgun (WGS) entry which is preliminary data.</text>
</comment>